<organism evidence="9 10">
    <name type="scientific">Mycobacterium kansasii</name>
    <dbReference type="NCBI Taxonomy" id="1768"/>
    <lineage>
        <taxon>Bacteria</taxon>
        <taxon>Bacillati</taxon>
        <taxon>Actinomycetota</taxon>
        <taxon>Actinomycetes</taxon>
        <taxon>Mycobacteriales</taxon>
        <taxon>Mycobacteriaceae</taxon>
        <taxon>Mycobacterium</taxon>
    </lineage>
</organism>
<evidence type="ECO:0000313" key="9">
    <source>
        <dbReference type="EMBL" id="OOK76502.1"/>
    </source>
</evidence>
<evidence type="ECO:0000313" key="10">
    <source>
        <dbReference type="Proteomes" id="UP000189229"/>
    </source>
</evidence>
<evidence type="ECO:0000256" key="4">
    <source>
        <dbReference type="ARBA" id="ARBA00022692"/>
    </source>
</evidence>
<evidence type="ECO:0000256" key="3">
    <source>
        <dbReference type="ARBA" id="ARBA00022475"/>
    </source>
</evidence>
<gene>
    <name evidence="9" type="ORF">BZL30_3512</name>
</gene>
<dbReference type="AlphaFoldDB" id="A0A1V3XBG0"/>
<keyword evidence="3" id="KW-1003">Cell membrane</keyword>
<feature type="transmembrane region" description="Helical" evidence="8">
    <location>
        <begin position="124"/>
        <end position="145"/>
    </location>
</feature>
<feature type="transmembrane region" description="Helical" evidence="8">
    <location>
        <begin position="83"/>
        <end position="103"/>
    </location>
</feature>
<dbReference type="InterPro" id="IPR052049">
    <property type="entry name" value="Electron_transfer_protein"/>
</dbReference>
<proteinExistence type="inferred from homology"/>
<evidence type="ECO:0000256" key="7">
    <source>
        <dbReference type="SAM" id="MobiDB-lite"/>
    </source>
</evidence>
<dbReference type="InterPro" id="IPR005614">
    <property type="entry name" value="NrfD-like"/>
</dbReference>
<evidence type="ECO:0000256" key="6">
    <source>
        <dbReference type="ARBA" id="ARBA00023136"/>
    </source>
</evidence>
<feature type="transmembrane region" description="Helical" evidence="8">
    <location>
        <begin position="157"/>
        <end position="176"/>
    </location>
</feature>
<comment type="caution">
    <text evidence="9">The sequence shown here is derived from an EMBL/GenBank/DDBJ whole genome shotgun (WGS) entry which is preliminary data.</text>
</comment>
<keyword evidence="6 8" id="KW-0472">Membrane</keyword>
<comment type="similarity">
    <text evidence="2">Belongs to the NrfD family.</text>
</comment>
<keyword evidence="5 8" id="KW-1133">Transmembrane helix</keyword>
<sequence>MLKPPVWEWKIAAYLFSGGLSAGSALLAAGADLTGRPALCRVSRVGALASLLASMYFLVADLGRPERFHHMLRVAKPTSPMSVGTWILTAYGPGAGLAGAAELMPPALRRTWVGALVRWLARPAGLSAAAVAPGVASYTAVLLSQTAVPAWHEAHPYLPFVFTGSAAASGGGWAWCWRPWPRPVRRGDSRSWGRAGDRGVAAVGAPAGSGRRGVHDGKAAPAAQVGGVPDGRRGAGHGGGRPEPVRREAVRAGTAHRQCAAAVRGVRGRRGIHPRSEIRGGAATRKA</sequence>
<evidence type="ECO:0000256" key="2">
    <source>
        <dbReference type="ARBA" id="ARBA00008929"/>
    </source>
</evidence>
<keyword evidence="4 8" id="KW-0812">Transmembrane</keyword>
<evidence type="ECO:0000256" key="8">
    <source>
        <dbReference type="SAM" id="Phobius"/>
    </source>
</evidence>
<dbReference type="EMBL" id="MVBM01000003">
    <property type="protein sequence ID" value="OOK76502.1"/>
    <property type="molecule type" value="Genomic_DNA"/>
</dbReference>
<name>A0A1V3XBG0_MYCKA</name>
<feature type="transmembrane region" description="Helical" evidence="8">
    <location>
        <begin position="12"/>
        <end position="33"/>
    </location>
</feature>
<protein>
    <submittedName>
        <fullName evidence="9">Polysulfide reductase, NrfD family protein</fullName>
    </submittedName>
</protein>
<feature type="transmembrane region" description="Helical" evidence="8">
    <location>
        <begin position="45"/>
        <end position="63"/>
    </location>
</feature>
<dbReference type="Pfam" id="PF03916">
    <property type="entry name" value="NrfD"/>
    <property type="match status" value="1"/>
</dbReference>
<evidence type="ECO:0000256" key="5">
    <source>
        <dbReference type="ARBA" id="ARBA00022989"/>
    </source>
</evidence>
<dbReference type="GO" id="GO:0005886">
    <property type="term" value="C:plasma membrane"/>
    <property type="evidence" value="ECO:0007669"/>
    <property type="project" value="UniProtKB-SubCell"/>
</dbReference>
<dbReference type="Proteomes" id="UP000189229">
    <property type="component" value="Unassembled WGS sequence"/>
</dbReference>
<reference evidence="9 10" key="1">
    <citation type="submission" date="2017-02" db="EMBL/GenBank/DDBJ databases">
        <title>Complete genome sequences of Mycobacterium kansasii strains isolated from rhesus macaques.</title>
        <authorList>
            <person name="Panda A."/>
            <person name="Nagaraj S."/>
            <person name="Zhao X."/>
            <person name="Tettelin H."/>
            <person name="Detolla L.J."/>
        </authorList>
    </citation>
    <scope>NUCLEOTIDE SEQUENCE [LARGE SCALE GENOMIC DNA]</scope>
    <source>
        <strain evidence="9 10">11-3813</strain>
    </source>
</reference>
<feature type="region of interest" description="Disordered" evidence="7">
    <location>
        <begin position="203"/>
        <end position="267"/>
    </location>
</feature>
<dbReference type="PANTHER" id="PTHR34856">
    <property type="entry name" value="PROTEIN NRFD"/>
    <property type="match status" value="1"/>
</dbReference>
<evidence type="ECO:0000256" key="1">
    <source>
        <dbReference type="ARBA" id="ARBA00004651"/>
    </source>
</evidence>
<dbReference type="PANTHER" id="PTHR34856:SF2">
    <property type="entry name" value="PROTEIN NRFD"/>
    <property type="match status" value="1"/>
</dbReference>
<comment type="subcellular location">
    <subcellularLocation>
        <location evidence="1">Cell membrane</location>
        <topology evidence="1">Multi-pass membrane protein</topology>
    </subcellularLocation>
</comment>
<accession>A0A1V3XBG0</accession>
<dbReference type="Gene3D" id="1.20.1630.10">
    <property type="entry name" value="Formate dehydrogenase/DMSO reductase domain"/>
    <property type="match status" value="1"/>
</dbReference>